<keyword evidence="1" id="KW-0732">Signal</keyword>
<dbReference type="Proteomes" id="UP000075886">
    <property type="component" value="Unassembled WGS sequence"/>
</dbReference>
<dbReference type="STRING" id="69004.A0A1Y9H9I8"/>
<dbReference type="VEuPathDB" id="VectorBase:AFAF021699"/>
<proteinExistence type="predicted"/>
<dbReference type="GO" id="GO:1901224">
    <property type="term" value="P:positive regulation of non-canonical NF-kappaB signal transduction"/>
    <property type="evidence" value="ECO:0007669"/>
    <property type="project" value="TreeGrafter"/>
</dbReference>
<evidence type="ECO:0000256" key="1">
    <source>
        <dbReference type="SAM" id="SignalP"/>
    </source>
</evidence>
<keyword evidence="3" id="KW-1185">Reference proteome</keyword>
<accession>A0A1Y9H9I8</accession>
<dbReference type="Gene3D" id="3.80.10.10">
    <property type="entry name" value="Ribonuclease Inhibitor"/>
    <property type="match status" value="1"/>
</dbReference>
<feature type="signal peptide" evidence="1">
    <location>
        <begin position="1"/>
        <end position="22"/>
    </location>
</feature>
<reference evidence="3" key="1">
    <citation type="submission" date="2014-01" db="EMBL/GenBank/DDBJ databases">
        <title>The Genome Sequence of Anopheles farauti FAR1 (V2).</title>
        <authorList>
            <consortium name="The Broad Institute Genomics Platform"/>
            <person name="Neafsey D.E."/>
            <person name="Besansky N."/>
            <person name="Howell P."/>
            <person name="Walton C."/>
            <person name="Young S.K."/>
            <person name="Zeng Q."/>
            <person name="Gargeya S."/>
            <person name="Fitzgerald M."/>
            <person name="Haas B."/>
            <person name="Abouelleil A."/>
            <person name="Allen A.W."/>
            <person name="Alvarado L."/>
            <person name="Arachchi H.M."/>
            <person name="Berlin A.M."/>
            <person name="Chapman S.B."/>
            <person name="Gainer-Dewar J."/>
            <person name="Goldberg J."/>
            <person name="Griggs A."/>
            <person name="Gujja S."/>
            <person name="Hansen M."/>
            <person name="Howarth C."/>
            <person name="Imamovic A."/>
            <person name="Ireland A."/>
            <person name="Larimer J."/>
            <person name="McCowan C."/>
            <person name="Murphy C."/>
            <person name="Pearson M."/>
            <person name="Poon T.W."/>
            <person name="Priest M."/>
            <person name="Roberts A."/>
            <person name="Saif S."/>
            <person name="Shea T."/>
            <person name="Sisk P."/>
            <person name="Sykes S."/>
            <person name="Wortman J."/>
            <person name="Nusbaum C."/>
            <person name="Birren B."/>
        </authorList>
    </citation>
    <scope>NUCLEOTIDE SEQUENCE [LARGE SCALE GENOMIC DNA]</scope>
    <source>
        <strain evidence="3">FAR1</strain>
    </source>
</reference>
<dbReference type="GO" id="GO:0038023">
    <property type="term" value="F:signaling receptor activity"/>
    <property type="evidence" value="ECO:0007669"/>
    <property type="project" value="TreeGrafter"/>
</dbReference>
<evidence type="ECO:0000313" key="3">
    <source>
        <dbReference type="Proteomes" id="UP000075886"/>
    </source>
</evidence>
<dbReference type="PANTHER" id="PTHR31450:SF4">
    <property type="entry name" value="LEUCINE-RICH REPEAT-CONTAINING PROTEIN 19"/>
    <property type="match status" value="1"/>
</dbReference>
<dbReference type="EMBL" id="AXCN02001559">
    <property type="status" value="NOT_ANNOTATED_CDS"/>
    <property type="molecule type" value="Genomic_DNA"/>
</dbReference>
<reference evidence="2" key="2">
    <citation type="submission" date="2020-05" db="UniProtKB">
        <authorList>
            <consortium name="EnsemblMetazoa"/>
        </authorList>
    </citation>
    <scope>IDENTIFICATION</scope>
    <source>
        <strain evidence="2">FAR1</strain>
    </source>
</reference>
<organism evidence="2 3">
    <name type="scientific">Anopheles farauti</name>
    <dbReference type="NCBI Taxonomy" id="69004"/>
    <lineage>
        <taxon>Eukaryota</taxon>
        <taxon>Metazoa</taxon>
        <taxon>Ecdysozoa</taxon>
        <taxon>Arthropoda</taxon>
        <taxon>Hexapoda</taxon>
        <taxon>Insecta</taxon>
        <taxon>Pterygota</taxon>
        <taxon>Neoptera</taxon>
        <taxon>Endopterygota</taxon>
        <taxon>Diptera</taxon>
        <taxon>Nematocera</taxon>
        <taxon>Culicoidea</taxon>
        <taxon>Culicidae</taxon>
        <taxon>Anophelinae</taxon>
        <taxon>Anopheles</taxon>
    </lineage>
</organism>
<feature type="chain" id="PRO_5011012573" evidence="1">
    <location>
        <begin position="23"/>
        <end position="355"/>
    </location>
</feature>
<dbReference type="SUPFAM" id="SSF52058">
    <property type="entry name" value="L domain-like"/>
    <property type="match status" value="1"/>
</dbReference>
<name>A0A1Y9H9I8_9DIPT</name>
<dbReference type="EnsemblMetazoa" id="AFAF021699-RA">
    <property type="protein sequence ID" value="AFAF021699-PA"/>
    <property type="gene ID" value="AFAF021699"/>
</dbReference>
<dbReference type="GO" id="GO:0005886">
    <property type="term" value="C:plasma membrane"/>
    <property type="evidence" value="ECO:0007669"/>
    <property type="project" value="TreeGrafter"/>
</dbReference>
<evidence type="ECO:0000313" key="2">
    <source>
        <dbReference type="EnsemblMetazoa" id="AFAF021699-PA"/>
    </source>
</evidence>
<dbReference type="PANTHER" id="PTHR31450">
    <property type="entry name" value="LEUCINE-RICH REPEAT-CONTAINING PROTEIN 19 LRRC19 FAMILY MEMBER"/>
    <property type="match status" value="1"/>
</dbReference>
<sequence length="355" mass="39660">MLFLPIVSIVLLIFFSASTVAGKYRCSIIHPMPIGSERTIFTPMERDVQQHADYEEVCIIANVNLNSTNYTTFPSYRSIELFYLSTPHIGPSVFQQLSEVTLNLELRKGFVGELVYGLSRLKNLKISDTGLYLFEVLPLYDETLQTLVIHERLITVLPSNLNFLTELKLLDLSGCSLTTIDISQLGSLSYLSVLNLADNQLASIETSTETDFPALVMIDVHQNALSRVDRFPEMFPALKFTRIMRNRWDCEWASAVREKIWTRNITVLGTDLLCGKRINNGGLCCTYAHPSRARLAIAKTLLSAIEDMIASATADAQTIEPLITLKVFENETVDGVIGVEMQNVGIYLQNPIGAV</sequence>
<dbReference type="AlphaFoldDB" id="A0A1Y9H9I8"/>
<protein>
    <submittedName>
        <fullName evidence="2">Uncharacterized protein</fullName>
    </submittedName>
</protein>
<dbReference type="InterPro" id="IPR032675">
    <property type="entry name" value="LRR_dom_sf"/>
</dbReference>